<protein>
    <submittedName>
        <fullName evidence="1">Nitronate monooxygenase</fullName>
    </submittedName>
</protein>
<dbReference type="RefSeq" id="WP_202919811.1">
    <property type="nucleotide sequence ID" value="NZ_VJZD01000194.1"/>
</dbReference>
<feature type="non-terminal residue" evidence="1">
    <location>
        <position position="1"/>
    </location>
</feature>
<name>A0A5N8VLB3_9ACTN</name>
<dbReference type="PANTHER" id="PTHR32332">
    <property type="entry name" value="2-NITROPROPANE DIOXYGENASE"/>
    <property type="match status" value="1"/>
</dbReference>
<dbReference type="Gene3D" id="3.20.20.70">
    <property type="entry name" value="Aldolase class I"/>
    <property type="match status" value="1"/>
</dbReference>
<keyword evidence="1" id="KW-0503">Monooxygenase</keyword>
<reference evidence="1 2" key="1">
    <citation type="submission" date="2019-07" db="EMBL/GenBank/DDBJ databases">
        <title>New species of Amycolatopsis and Streptomyces.</title>
        <authorList>
            <person name="Duangmal K."/>
            <person name="Teo W.F.A."/>
            <person name="Lipun K."/>
        </authorList>
    </citation>
    <scope>NUCLEOTIDE SEQUENCE [LARGE SCALE GENOMIC DNA]</scope>
    <source>
        <strain evidence="1 2">NBRC 109810</strain>
    </source>
</reference>
<dbReference type="AlphaFoldDB" id="A0A5N8VLB3"/>
<gene>
    <name evidence="1" type="ORF">FNH09_33930</name>
</gene>
<keyword evidence="1" id="KW-0560">Oxidoreductase</keyword>
<keyword evidence="2" id="KW-1185">Reference proteome</keyword>
<dbReference type="SUPFAM" id="SSF51412">
    <property type="entry name" value="Inosine monophosphate dehydrogenase (IMPDH)"/>
    <property type="match status" value="1"/>
</dbReference>
<organism evidence="1 2">
    <name type="scientific">Streptomyces adustus</name>
    <dbReference type="NCBI Taxonomy" id="1609272"/>
    <lineage>
        <taxon>Bacteria</taxon>
        <taxon>Bacillati</taxon>
        <taxon>Actinomycetota</taxon>
        <taxon>Actinomycetes</taxon>
        <taxon>Kitasatosporales</taxon>
        <taxon>Streptomycetaceae</taxon>
        <taxon>Streptomyces</taxon>
    </lineage>
</organism>
<dbReference type="PANTHER" id="PTHR32332:SF20">
    <property type="entry name" value="2-NITROPROPANE DIOXYGENASE-LIKE PROTEIN"/>
    <property type="match status" value="1"/>
</dbReference>
<proteinExistence type="predicted"/>
<evidence type="ECO:0000313" key="1">
    <source>
        <dbReference type="EMBL" id="MPY36053.1"/>
    </source>
</evidence>
<comment type="caution">
    <text evidence="1">The sequence shown here is derived from an EMBL/GenBank/DDBJ whole genome shotgun (WGS) entry which is preliminary data.</text>
</comment>
<dbReference type="GO" id="GO:0004497">
    <property type="term" value="F:monooxygenase activity"/>
    <property type="evidence" value="ECO:0007669"/>
    <property type="project" value="UniProtKB-KW"/>
</dbReference>
<dbReference type="Pfam" id="PF03060">
    <property type="entry name" value="NMO"/>
    <property type="match status" value="1"/>
</dbReference>
<evidence type="ECO:0000313" key="2">
    <source>
        <dbReference type="Proteomes" id="UP000325849"/>
    </source>
</evidence>
<dbReference type="InterPro" id="IPR013785">
    <property type="entry name" value="Aldolase_TIM"/>
</dbReference>
<dbReference type="Proteomes" id="UP000325849">
    <property type="component" value="Unassembled WGS sequence"/>
</dbReference>
<accession>A0A5N8VLB3</accession>
<sequence length="172" mass="18494">VAALAYGAAGVAMGTRFLLTSDSTVPDAVKARYLAATVRDVTVTRAVDGLPHRMLRTELVGSLEDAGRARALLQALRRAAAFRRLSGLTWRRMVRDGLALRQGHDLAWSQVLLAANTPMLLRAAMVDGRTDLGVMASGQVAGVIDDLPSCAELVARIMKEAEEVRERLTGTR</sequence>
<dbReference type="EMBL" id="VJZD01000194">
    <property type="protein sequence ID" value="MPY36053.1"/>
    <property type="molecule type" value="Genomic_DNA"/>
</dbReference>